<organism evidence="1 2">
    <name type="scientific">Atta colombica</name>
    <dbReference type="NCBI Taxonomy" id="520822"/>
    <lineage>
        <taxon>Eukaryota</taxon>
        <taxon>Metazoa</taxon>
        <taxon>Ecdysozoa</taxon>
        <taxon>Arthropoda</taxon>
        <taxon>Hexapoda</taxon>
        <taxon>Insecta</taxon>
        <taxon>Pterygota</taxon>
        <taxon>Neoptera</taxon>
        <taxon>Endopterygota</taxon>
        <taxon>Hymenoptera</taxon>
        <taxon>Apocrita</taxon>
        <taxon>Aculeata</taxon>
        <taxon>Formicoidea</taxon>
        <taxon>Formicidae</taxon>
        <taxon>Myrmicinae</taxon>
        <taxon>Atta</taxon>
    </lineage>
</organism>
<name>A0A195AYK4_9HYME</name>
<gene>
    <name evidence="1" type="ORF">ALC53_12257</name>
</gene>
<proteinExistence type="predicted"/>
<evidence type="ECO:0000313" key="1">
    <source>
        <dbReference type="EMBL" id="KYM77276.1"/>
    </source>
</evidence>
<dbReference type="AlphaFoldDB" id="A0A195AYK4"/>
<reference evidence="1 2" key="1">
    <citation type="submission" date="2015-09" db="EMBL/GenBank/DDBJ databases">
        <title>Atta colombica WGS genome.</title>
        <authorList>
            <person name="Nygaard S."/>
            <person name="Hu H."/>
            <person name="Boomsma J."/>
            <person name="Zhang G."/>
        </authorList>
    </citation>
    <scope>NUCLEOTIDE SEQUENCE [LARGE SCALE GENOMIC DNA]</scope>
    <source>
        <strain evidence="1">Treedump-2</strain>
        <tissue evidence="1">Whole body</tissue>
    </source>
</reference>
<accession>A0A195AYK4</accession>
<evidence type="ECO:0000313" key="2">
    <source>
        <dbReference type="Proteomes" id="UP000078540"/>
    </source>
</evidence>
<sequence length="123" mass="14522">MHRNHLANYLPKLATEWHGIVYHRTSLISRNDQRAYSRSGCPLETLRQRNVIYVYNREGWMAARGYEKRRLIQSILVVRSTTFETNPMNRQQEASRRECAVEVISKKWINCMVAVINIYIAPL</sequence>
<keyword evidence="2" id="KW-1185">Reference proteome</keyword>
<dbReference type="Proteomes" id="UP000078540">
    <property type="component" value="Unassembled WGS sequence"/>
</dbReference>
<dbReference type="EMBL" id="KQ976701">
    <property type="protein sequence ID" value="KYM77276.1"/>
    <property type="molecule type" value="Genomic_DNA"/>
</dbReference>
<protein>
    <submittedName>
        <fullName evidence="1">Uncharacterized protein</fullName>
    </submittedName>
</protein>